<keyword evidence="9" id="KW-1185">Reference proteome</keyword>
<dbReference type="Pfam" id="PF00232">
    <property type="entry name" value="Glyco_hydro_1"/>
    <property type="match status" value="1"/>
</dbReference>
<evidence type="ECO:0000256" key="7">
    <source>
        <dbReference type="SAM" id="MobiDB-lite"/>
    </source>
</evidence>
<organism evidence="8 9">
    <name type="scientific">Ranatra chinensis</name>
    <dbReference type="NCBI Taxonomy" id="642074"/>
    <lineage>
        <taxon>Eukaryota</taxon>
        <taxon>Metazoa</taxon>
        <taxon>Ecdysozoa</taxon>
        <taxon>Arthropoda</taxon>
        <taxon>Hexapoda</taxon>
        <taxon>Insecta</taxon>
        <taxon>Pterygota</taxon>
        <taxon>Neoptera</taxon>
        <taxon>Paraneoptera</taxon>
        <taxon>Hemiptera</taxon>
        <taxon>Heteroptera</taxon>
        <taxon>Panheteroptera</taxon>
        <taxon>Nepomorpha</taxon>
        <taxon>Nepidae</taxon>
        <taxon>Ranatrinae</taxon>
        <taxon>Ranatra</taxon>
    </lineage>
</organism>
<protein>
    <recommendedName>
        <fullName evidence="10">Myrosinase 1</fullName>
    </recommendedName>
</protein>
<dbReference type="InterPro" id="IPR017853">
    <property type="entry name" value="GH"/>
</dbReference>
<reference evidence="8 9" key="1">
    <citation type="submission" date="2024-07" db="EMBL/GenBank/DDBJ databases">
        <title>Chromosome-level genome assembly of the water stick insect Ranatra chinensis (Heteroptera: Nepidae).</title>
        <authorList>
            <person name="Liu X."/>
        </authorList>
    </citation>
    <scope>NUCLEOTIDE SEQUENCE [LARGE SCALE GENOMIC DNA]</scope>
    <source>
        <strain evidence="8">Cailab_2021Rc</strain>
        <tissue evidence="8">Muscle</tissue>
    </source>
</reference>
<dbReference type="PANTHER" id="PTHR10353:SF36">
    <property type="entry name" value="LP05116P"/>
    <property type="match status" value="1"/>
</dbReference>
<dbReference type="InterPro" id="IPR001360">
    <property type="entry name" value="Glyco_hydro_1"/>
</dbReference>
<evidence type="ECO:0000313" key="8">
    <source>
        <dbReference type="EMBL" id="KAL1138328.1"/>
    </source>
</evidence>
<sequence>MKFPKHFIFSTASAAYQIEGGWNEDGKGENIWDRIVHSDPNYIQDHSNADVTCDSYHKYKEDIKCIRKIGFKAYRFSLSWARILPTGDITRINKNGIKYYMDLIDELIKNDIQPMVTLYHWDLPQTLQNLGGWLNPIIADYFEDFAYLVFSIYGNKVKWWITINEPSCIASGYGGVDYAPAMHLNGIGEYLAGHTLIKAHAKVYRLYENHFKSAQKGKISFALNGAFGMPVSESEEDVMAAERYNQFEFGWFAHPIYSNTGDYPPVMRDTVDRNSAGEGRRFSRLPSFTNEEIEFIKGTYDFIGINHYTSRLCTTGSEGENPSRSRDTKVKTSVDPNWPPTGVSWNKVVPEGLRKLLNWLKNEYGNLTVFITENGYSDNTTVLHDKGRIEYYKVS</sequence>
<evidence type="ECO:0000256" key="1">
    <source>
        <dbReference type="ARBA" id="ARBA00010838"/>
    </source>
</evidence>
<gene>
    <name evidence="8" type="ORF">AAG570_008392</name>
</gene>
<keyword evidence="3" id="KW-0378">Hydrolase</keyword>
<dbReference type="SUPFAM" id="SSF51445">
    <property type="entry name" value="(Trans)glycosidases"/>
    <property type="match status" value="1"/>
</dbReference>
<evidence type="ECO:0000256" key="5">
    <source>
        <dbReference type="ARBA" id="ARBA00023295"/>
    </source>
</evidence>
<evidence type="ECO:0000256" key="6">
    <source>
        <dbReference type="RuleBase" id="RU003690"/>
    </source>
</evidence>
<dbReference type="PANTHER" id="PTHR10353">
    <property type="entry name" value="GLYCOSYL HYDROLASE"/>
    <property type="match status" value="1"/>
</dbReference>
<dbReference type="Gene3D" id="3.20.20.80">
    <property type="entry name" value="Glycosidases"/>
    <property type="match status" value="1"/>
</dbReference>
<keyword evidence="5" id="KW-0326">Glycosidase</keyword>
<name>A0ABD0Z7V5_9HEMI</name>
<dbReference type="PROSITE" id="PS00653">
    <property type="entry name" value="GLYCOSYL_HYDROL_F1_2"/>
    <property type="match status" value="1"/>
</dbReference>
<comment type="subunit">
    <text evidence="2">Homodimer.</text>
</comment>
<dbReference type="InterPro" id="IPR033132">
    <property type="entry name" value="GH_1_N_CS"/>
</dbReference>
<dbReference type="PRINTS" id="PR00131">
    <property type="entry name" value="GLHYDRLASE1"/>
</dbReference>
<feature type="region of interest" description="Disordered" evidence="7">
    <location>
        <begin position="314"/>
        <end position="336"/>
    </location>
</feature>
<evidence type="ECO:0000256" key="3">
    <source>
        <dbReference type="ARBA" id="ARBA00022801"/>
    </source>
</evidence>
<feature type="compositionally biased region" description="Basic and acidic residues" evidence="7">
    <location>
        <begin position="321"/>
        <end position="332"/>
    </location>
</feature>
<proteinExistence type="inferred from homology"/>
<dbReference type="GO" id="GO:0016798">
    <property type="term" value="F:hydrolase activity, acting on glycosyl bonds"/>
    <property type="evidence" value="ECO:0007669"/>
    <property type="project" value="UniProtKB-KW"/>
</dbReference>
<keyword evidence="4" id="KW-0325">Glycoprotein</keyword>
<dbReference type="Proteomes" id="UP001558652">
    <property type="component" value="Unassembled WGS sequence"/>
</dbReference>
<dbReference type="EMBL" id="JBFDAA010000003">
    <property type="protein sequence ID" value="KAL1138328.1"/>
    <property type="molecule type" value="Genomic_DNA"/>
</dbReference>
<dbReference type="FunFam" id="3.20.20.80:FF:000013">
    <property type="entry name" value="lactase-phlorizin hydrolase"/>
    <property type="match status" value="1"/>
</dbReference>
<evidence type="ECO:0000313" key="9">
    <source>
        <dbReference type="Proteomes" id="UP001558652"/>
    </source>
</evidence>
<evidence type="ECO:0000256" key="2">
    <source>
        <dbReference type="ARBA" id="ARBA00011738"/>
    </source>
</evidence>
<comment type="similarity">
    <text evidence="1 6">Belongs to the glycosyl hydrolase 1 family.</text>
</comment>
<evidence type="ECO:0000256" key="4">
    <source>
        <dbReference type="ARBA" id="ARBA00023180"/>
    </source>
</evidence>
<dbReference type="AlphaFoldDB" id="A0ABD0Z7V5"/>
<accession>A0ABD0Z7V5</accession>
<comment type="caution">
    <text evidence="8">The sequence shown here is derived from an EMBL/GenBank/DDBJ whole genome shotgun (WGS) entry which is preliminary data.</text>
</comment>
<evidence type="ECO:0008006" key="10">
    <source>
        <dbReference type="Google" id="ProtNLM"/>
    </source>
</evidence>